<dbReference type="Proteomes" id="UP000828251">
    <property type="component" value="Unassembled WGS sequence"/>
</dbReference>
<proteinExistence type="predicted"/>
<organism evidence="1 2">
    <name type="scientific">Gossypium stocksii</name>
    <dbReference type="NCBI Taxonomy" id="47602"/>
    <lineage>
        <taxon>Eukaryota</taxon>
        <taxon>Viridiplantae</taxon>
        <taxon>Streptophyta</taxon>
        <taxon>Embryophyta</taxon>
        <taxon>Tracheophyta</taxon>
        <taxon>Spermatophyta</taxon>
        <taxon>Magnoliopsida</taxon>
        <taxon>eudicotyledons</taxon>
        <taxon>Gunneridae</taxon>
        <taxon>Pentapetalae</taxon>
        <taxon>rosids</taxon>
        <taxon>malvids</taxon>
        <taxon>Malvales</taxon>
        <taxon>Malvaceae</taxon>
        <taxon>Malvoideae</taxon>
        <taxon>Gossypium</taxon>
    </lineage>
</organism>
<comment type="caution">
    <text evidence="1">The sequence shown here is derived from an EMBL/GenBank/DDBJ whole genome shotgun (WGS) entry which is preliminary data.</text>
</comment>
<evidence type="ECO:0000313" key="1">
    <source>
        <dbReference type="EMBL" id="KAH1098549.1"/>
    </source>
</evidence>
<evidence type="ECO:0000313" key="2">
    <source>
        <dbReference type="Proteomes" id="UP000828251"/>
    </source>
</evidence>
<reference evidence="1 2" key="1">
    <citation type="journal article" date="2021" name="Plant Biotechnol. J.">
        <title>Multi-omics assisted identification of the key and species-specific regulatory components of drought-tolerant mechanisms in Gossypium stocksii.</title>
        <authorList>
            <person name="Yu D."/>
            <person name="Ke L."/>
            <person name="Zhang D."/>
            <person name="Wu Y."/>
            <person name="Sun Y."/>
            <person name="Mei J."/>
            <person name="Sun J."/>
            <person name="Sun Y."/>
        </authorList>
    </citation>
    <scope>NUCLEOTIDE SEQUENCE [LARGE SCALE GENOMIC DNA]</scope>
    <source>
        <strain evidence="2">cv. E1</strain>
        <tissue evidence="1">Leaf</tissue>
    </source>
</reference>
<dbReference type="AlphaFoldDB" id="A0A9D3VYD8"/>
<dbReference type="EMBL" id="JAIQCV010000005">
    <property type="protein sequence ID" value="KAH1098549.1"/>
    <property type="molecule type" value="Genomic_DNA"/>
</dbReference>
<gene>
    <name evidence="1" type="ORF">J1N35_015470</name>
</gene>
<protein>
    <submittedName>
        <fullName evidence="1">Uncharacterized protein</fullName>
    </submittedName>
</protein>
<keyword evidence="2" id="KW-1185">Reference proteome</keyword>
<sequence>MARNAVFQQMKGDASVRQRAILILCMEKGVGSLVYYLTGAKLTTPSLRLGVLQGTDGKGKVHRLSQTNWYLYGIVLATESQMLIGDGWG</sequence>
<name>A0A9D3VYD8_9ROSI</name>
<accession>A0A9D3VYD8</accession>